<keyword evidence="5" id="KW-0997">Cell inner membrane</keyword>
<keyword evidence="14" id="KW-1185">Reference proteome</keyword>
<keyword evidence="3" id="KW-0813">Transport</keyword>
<comment type="similarity">
    <text evidence="2">Belongs to the TonB family.</text>
</comment>
<dbReference type="PROSITE" id="PS52015">
    <property type="entry name" value="TONB_CTD"/>
    <property type="match status" value="1"/>
</dbReference>
<dbReference type="PANTHER" id="PTHR33446:SF2">
    <property type="entry name" value="PROTEIN TONB"/>
    <property type="match status" value="1"/>
</dbReference>
<evidence type="ECO:0000256" key="10">
    <source>
        <dbReference type="SAM" id="MobiDB-lite"/>
    </source>
</evidence>
<reference evidence="13 14" key="1">
    <citation type="journal article" date="2024" name="Front. Plant Sci.">
        <title>Comprehensive phenomic and genomic studies of the species, Pectobacterium cacticida and proposal for reclassification as Alcorniella cacticida comb. nov.</title>
        <authorList>
            <person name="Jonca J."/>
            <person name="Pirhonen M."/>
            <person name="Waleron M.M."/>
            <person name="Gawor J."/>
            <person name="Mrozik A."/>
            <person name="Smoktunowicz M."/>
            <person name="Waleron K."/>
            <person name="Waleron M."/>
        </authorList>
    </citation>
    <scope>NUCLEOTIDE SEQUENCE [LARGE SCALE GENOMIC DNA]</scope>
    <source>
        <strain evidence="13 14">DPMP6</strain>
    </source>
</reference>
<proteinExistence type="inferred from homology"/>
<evidence type="ECO:0000256" key="4">
    <source>
        <dbReference type="ARBA" id="ARBA00022475"/>
    </source>
</evidence>
<protein>
    <submittedName>
        <fullName evidence="13">Energy transducer TonB</fullName>
    </submittedName>
</protein>
<keyword evidence="7" id="KW-0653">Protein transport</keyword>
<dbReference type="RefSeq" id="WP_264497869.1">
    <property type="nucleotide sequence ID" value="NZ_CP109947.1"/>
</dbReference>
<comment type="subcellular location">
    <subcellularLocation>
        <location evidence="1">Cell inner membrane</location>
        <topology evidence="1">Single-pass membrane protein</topology>
        <orientation evidence="1">Periplasmic side</orientation>
    </subcellularLocation>
</comment>
<evidence type="ECO:0000256" key="7">
    <source>
        <dbReference type="ARBA" id="ARBA00022927"/>
    </source>
</evidence>
<keyword evidence="6 11" id="KW-0812">Transmembrane</keyword>
<dbReference type="InterPro" id="IPR037682">
    <property type="entry name" value="TonB_C"/>
</dbReference>
<name>A0ABZ2G975_9GAMM</name>
<dbReference type="Pfam" id="PF03544">
    <property type="entry name" value="TonB_C"/>
    <property type="match status" value="1"/>
</dbReference>
<feature type="transmembrane region" description="Helical" evidence="11">
    <location>
        <begin position="20"/>
        <end position="40"/>
    </location>
</feature>
<dbReference type="EMBL" id="CP125967">
    <property type="protein sequence ID" value="WWO38081.1"/>
    <property type="molecule type" value="Genomic_DNA"/>
</dbReference>
<keyword evidence="9 11" id="KW-0472">Membrane</keyword>
<dbReference type="InterPro" id="IPR006260">
    <property type="entry name" value="TonB/TolA_C"/>
</dbReference>
<dbReference type="Gene3D" id="3.30.1150.10">
    <property type="match status" value="1"/>
</dbReference>
<dbReference type="InterPro" id="IPR051045">
    <property type="entry name" value="TonB-dependent_transducer"/>
</dbReference>
<sequence length="269" mass="29657">MTAIYGMQSARRPALYKKALWLATPLLVMAGHLAVIALLLRDPTIRMPPPLSQTPAAAPIAIELAALATSVKPQVEMEPAATPDTPPPPPPEAEIIQSVVKEEPKAVAKLTVREKPDVKHEPRKQKKVEKHVVTPSPARQSQQQIDNSNRRIADVNRAPQVGATSDATLKANMSWQSAILARLQKEKRYPAFALRTHQQDTILLRFFVDERGNVTDVSIVKSRGYSILDKESLDLVKRVSPLPKPPTSTLKNGSAELIVPIQFYITEKS</sequence>
<evidence type="ECO:0000313" key="13">
    <source>
        <dbReference type="EMBL" id="WWO38081.1"/>
    </source>
</evidence>
<evidence type="ECO:0000256" key="9">
    <source>
        <dbReference type="ARBA" id="ARBA00023136"/>
    </source>
</evidence>
<dbReference type="SUPFAM" id="SSF74653">
    <property type="entry name" value="TolA/TonB C-terminal domain"/>
    <property type="match status" value="1"/>
</dbReference>
<feature type="region of interest" description="Disordered" evidence="10">
    <location>
        <begin position="113"/>
        <end position="158"/>
    </location>
</feature>
<evidence type="ECO:0000259" key="12">
    <source>
        <dbReference type="PROSITE" id="PS52015"/>
    </source>
</evidence>
<evidence type="ECO:0000313" key="14">
    <source>
        <dbReference type="Proteomes" id="UP001379444"/>
    </source>
</evidence>
<evidence type="ECO:0000256" key="2">
    <source>
        <dbReference type="ARBA" id="ARBA00006555"/>
    </source>
</evidence>
<keyword evidence="8 11" id="KW-1133">Transmembrane helix</keyword>
<accession>A0ABZ2G975</accession>
<feature type="compositionally biased region" description="Polar residues" evidence="10">
    <location>
        <begin position="137"/>
        <end position="147"/>
    </location>
</feature>
<organism evidence="13 14">
    <name type="scientific">Pectobacterium cacticida</name>
    <dbReference type="NCBI Taxonomy" id="69221"/>
    <lineage>
        <taxon>Bacteria</taxon>
        <taxon>Pseudomonadati</taxon>
        <taxon>Pseudomonadota</taxon>
        <taxon>Gammaproteobacteria</taxon>
        <taxon>Enterobacterales</taxon>
        <taxon>Pectobacteriaceae</taxon>
        <taxon>Pectobacterium</taxon>
    </lineage>
</organism>
<dbReference type="NCBIfam" id="TIGR01352">
    <property type="entry name" value="tonB_Cterm"/>
    <property type="match status" value="1"/>
</dbReference>
<dbReference type="Proteomes" id="UP001379444">
    <property type="component" value="Chromosome"/>
</dbReference>
<feature type="domain" description="TonB C-terminal" evidence="12">
    <location>
        <begin position="174"/>
        <end position="269"/>
    </location>
</feature>
<dbReference type="PANTHER" id="PTHR33446">
    <property type="entry name" value="PROTEIN TONB-RELATED"/>
    <property type="match status" value="1"/>
</dbReference>
<evidence type="ECO:0000256" key="8">
    <source>
        <dbReference type="ARBA" id="ARBA00022989"/>
    </source>
</evidence>
<keyword evidence="4" id="KW-1003">Cell membrane</keyword>
<evidence type="ECO:0000256" key="11">
    <source>
        <dbReference type="SAM" id="Phobius"/>
    </source>
</evidence>
<evidence type="ECO:0000256" key="1">
    <source>
        <dbReference type="ARBA" id="ARBA00004383"/>
    </source>
</evidence>
<evidence type="ECO:0000256" key="5">
    <source>
        <dbReference type="ARBA" id="ARBA00022519"/>
    </source>
</evidence>
<evidence type="ECO:0000256" key="6">
    <source>
        <dbReference type="ARBA" id="ARBA00022692"/>
    </source>
</evidence>
<gene>
    <name evidence="13" type="ORF">QNA12_16445</name>
</gene>
<evidence type="ECO:0000256" key="3">
    <source>
        <dbReference type="ARBA" id="ARBA00022448"/>
    </source>
</evidence>